<dbReference type="InterPro" id="IPR000620">
    <property type="entry name" value="EamA_dom"/>
</dbReference>
<dbReference type="SUPFAM" id="SSF103481">
    <property type="entry name" value="Multidrug resistance efflux transporter EmrE"/>
    <property type="match status" value="1"/>
</dbReference>
<evidence type="ECO:0000256" key="11">
    <source>
        <dbReference type="SAM" id="Phobius"/>
    </source>
</evidence>
<evidence type="ECO:0000313" key="14">
    <source>
        <dbReference type="Proteomes" id="UP000595224"/>
    </source>
</evidence>
<dbReference type="EMBL" id="CP064936">
    <property type="protein sequence ID" value="QQA00077.1"/>
    <property type="molecule type" value="Genomic_DNA"/>
</dbReference>
<keyword evidence="10 11" id="KW-0472">Membrane</keyword>
<evidence type="ECO:0000256" key="2">
    <source>
        <dbReference type="ARBA" id="ARBA00022475"/>
    </source>
</evidence>
<dbReference type="InterPro" id="IPR037185">
    <property type="entry name" value="EmrE-like"/>
</dbReference>
<organism evidence="13 14">
    <name type="scientific">Treponema peruense</name>
    <dbReference type="NCBI Taxonomy" id="2787628"/>
    <lineage>
        <taxon>Bacteria</taxon>
        <taxon>Pseudomonadati</taxon>
        <taxon>Spirochaetota</taxon>
        <taxon>Spirochaetia</taxon>
        <taxon>Spirochaetales</taxon>
        <taxon>Treponemataceae</taxon>
        <taxon>Treponema</taxon>
    </lineage>
</organism>
<accession>A0A7T3RBL3</accession>
<reference evidence="13 14" key="1">
    <citation type="submission" date="2020-11" db="EMBL/GenBank/DDBJ databases">
        <title>Treponema Peruensis nv. sp., first commensal Treponema isolated from human feces.</title>
        <authorList>
            <person name="Belkhou C."/>
            <person name="Raes J."/>
        </authorList>
    </citation>
    <scope>NUCLEOTIDE SEQUENCE [LARGE SCALE GENOMIC DNA]</scope>
    <source>
        <strain evidence="13 14">RCC2812</strain>
    </source>
</reference>
<evidence type="ECO:0000313" key="13">
    <source>
        <dbReference type="EMBL" id="QQA00077.1"/>
    </source>
</evidence>
<feature type="transmembrane region" description="Helical" evidence="11">
    <location>
        <begin position="36"/>
        <end position="62"/>
    </location>
</feature>
<dbReference type="KEGG" id="tper:IWA51_07250"/>
<feature type="transmembrane region" description="Helical" evidence="11">
    <location>
        <begin position="6"/>
        <end position="24"/>
    </location>
</feature>
<evidence type="ECO:0000259" key="12">
    <source>
        <dbReference type="Pfam" id="PF00892"/>
    </source>
</evidence>
<feature type="transmembrane region" description="Helical" evidence="11">
    <location>
        <begin position="96"/>
        <end position="112"/>
    </location>
</feature>
<comment type="subcellular location">
    <subcellularLocation>
        <location evidence="1">Cell membrane</location>
        <topology evidence="1">Multi-pass membrane protein</topology>
    </subcellularLocation>
</comment>
<feature type="transmembrane region" description="Helical" evidence="11">
    <location>
        <begin position="68"/>
        <end position="89"/>
    </location>
</feature>
<dbReference type="InterPro" id="IPR000390">
    <property type="entry name" value="Small_drug/metabolite_transptr"/>
</dbReference>
<dbReference type="RefSeq" id="WP_198441947.1">
    <property type="nucleotide sequence ID" value="NZ_CBCSHE010000001.1"/>
</dbReference>
<dbReference type="GO" id="GO:0009103">
    <property type="term" value="P:lipopolysaccharide biosynthetic process"/>
    <property type="evidence" value="ECO:0007669"/>
    <property type="project" value="UniProtKB-KW"/>
</dbReference>
<evidence type="ECO:0000256" key="9">
    <source>
        <dbReference type="ARBA" id="ARBA00023098"/>
    </source>
</evidence>
<gene>
    <name evidence="13" type="ORF">IWA51_07250</name>
</gene>
<keyword evidence="4" id="KW-0997">Cell inner membrane</keyword>
<keyword evidence="8 11" id="KW-1133">Transmembrane helix</keyword>
<keyword evidence="6 11" id="KW-0812">Transmembrane</keyword>
<evidence type="ECO:0000256" key="6">
    <source>
        <dbReference type="ARBA" id="ARBA00022692"/>
    </source>
</evidence>
<keyword evidence="14" id="KW-1185">Reference proteome</keyword>
<dbReference type="Proteomes" id="UP000595224">
    <property type="component" value="Chromosome"/>
</dbReference>
<evidence type="ECO:0000256" key="8">
    <source>
        <dbReference type="ARBA" id="ARBA00022989"/>
    </source>
</evidence>
<dbReference type="PANTHER" id="PTHR30561:SF9">
    <property type="entry name" value="4-AMINO-4-DEOXY-L-ARABINOSE-PHOSPHOUNDECAPRENOL FLIPPASE SUBUNIT ARNF-RELATED"/>
    <property type="match status" value="1"/>
</dbReference>
<keyword evidence="3" id="KW-0444">Lipid biosynthesis</keyword>
<dbReference type="PANTHER" id="PTHR30561">
    <property type="entry name" value="SMR FAMILY PROTON-DEPENDENT DRUG EFFLUX TRANSPORTER SUGE"/>
    <property type="match status" value="1"/>
</dbReference>
<evidence type="ECO:0000256" key="10">
    <source>
        <dbReference type="ARBA" id="ARBA00023136"/>
    </source>
</evidence>
<dbReference type="AlphaFoldDB" id="A0A7T3RBL3"/>
<dbReference type="Gene3D" id="1.10.3730.20">
    <property type="match status" value="1"/>
</dbReference>
<sequence length="113" mass="12768">MTSAKYTLLLLLSVFVSALSQILLKKSALKSYKSRIFEYLNPLVITAYIMFFGAVCIDLVALRFVPVSFVPVIETSSYIFVMLLGRLVFKERISKKQLLSMALIITGIFIYVS</sequence>
<dbReference type="GO" id="GO:0009245">
    <property type="term" value="P:lipid A biosynthetic process"/>
    <property type="evidence" value="ECO:0007669"/>
    <property type="project" value="UniProtKB-KW"/>
</dbReference>
<evidence type="ECO:0000256" key="5">
    <source>
        <dbReference type="ARBA" id="ARBA00022556"/>
    </source>
</evidence>
<name>A0A7T3RBL3_9SPIR</name>
<keyword evidence="9" id="KW-0443">Lipid metabolism</keyword>
<dbReference type="GO" id="GO:0022857">
    <property type="term" value="F:transmembrane transporter activity"/>
    <property type="evidence" value="ECO:0007669"/>
    <property type="project" value="InterPro"/>
</dbReference>
<dbReference type="Pfam" id="PF00892">
    <property type="entry name" value="EamA"/>
    <property type="match status" value="1"/>
</dbReference>
<keyword evidence="5" id="KW-0441">Lipid A biosynthesis</keyword>
<evidence type="ECO:0000256" key="7">
    <source>
        <dbReference type="ARBA" id="ARBA00022985"/>
    </source>
</evidence>
<dbReference type="GO" id="GO:0005886">
    <property type="term" value="C:plasma membrane"/>
    <property type="evidence" value="ECO:0007669"/>
    <property type="project" value="UniProtKB-SubCell"/>
</dbReference>
<protein>
    <submittedName>
        <fullName evidence="13">EamA family transporter</fullName>
    </submittedName>
</protein>
<feature type="domain" description="EamA" evidence="12">
    <location>
        <begin position="37"/>
        <end position="111"/>
    </location>
</feature>
<keyword evidence="2" id="KW-1003">Cell membrane</keyword>
<evidence type="ECO:0000256" key="1">
    <source>
        <dbReference type="ARBA" id="ARBA00004651"/>
    </source>
</evidence>
<keyword evidence="7" id="KW-0448">Lipopolysaccharide biosynthesis</keyword>
<proteinExistence type="predicted"/>
<evidence type="ECO:0000256" key="3">
    <source>
        <dbReference type="ARBA" id="ARBA00022516"/>
    </source>
</evidence>
<evidence type="ECO:0000256" key="4">
    <source>
        <dbReference type="ARBA" id="ARBA00022519"/>
    </source>
</evidence>